<name>A0ABU1K1N2_9FLAO</name>
<proteinExistence type="predicted"/>
<sequence length="70" mass="8169">MLLKVNNYIESMMPTKNIQYNILIINYLNNIFGFNGFVESLISHTTSVEKLHTFLKTYRSGFLRFAFLSA</sequence>
<evidence type="ECO:0000313" key="1">
    <source>
        <dbReference type="EMBL" id="MDR6299534.1"/>
    </source>
</evidence>
<comment type="caution">
    <text evidence="1">The sequence shown here is derived from an EMBL/GenBank/DDBJ whole genome shotgun (WGS) entry which is preliminary data.</text>
</comment>
<gene>
    <name evidence="1" type="ORF">GGR31_000150</name>
</gene>
<reference evidence="1 2" key="1">
    <citation type="submission" date="2023-07" db="EMBL/GenBank/DDBJ databases">
        <title>Genomic Encyclopedia of Type Strains, Phase IV (KMG-IV): sequencing the most valuable type-strain genomes for metagenomic binning, comparative biology and taxonomic classification.</title>
        <authorList>
            <person name="Goeker M."/>
        </authorList>
    </citation>
    <scope>NUCLEOTIDE SEQUENCE [LARGE SCALE GENOMIC DNA]</scope>
    <source>
        <strain evidence="1 2">DSM 102814</strain>
    </source>
</reference>
<dbReference type="EMBL" id="JAVDQA010000001">
    <property type="protein sequence ID" value="MDR6299534.1"/>
    <property type="molecule type" value="Genomic_DNA"/>
</dbReference>
<accession>A0ABU1K1N2</accession>
<organism evidence="1 2">
    <name type="scientific">Mesonia maritima</name>
    <dbReference type="NCBI Taxonomy" id="1793873"/>
    <lineage>
        <taxon>Bacteria</taxon>
        <taxon>Pseudomonadati</taxon>
        <taxon>Bacteroidota</taxon>
        <taxon>Flavobacteriia</taxon>
        <taxon>Flavobacteriales</taxon>
        <taxon>Flavobacteriaceae</taxon>
        <taxon>Mesonia</taxon>
    </lineage>
</organism>
<dbReference type="Proteomes" id="UP001257659">
    <property type="component" value="Unassembled WGS sequence"/>
</dbReference>
<evidence type="ECO:0000313" key="2">
    <source>
        <dbReference type="Proteomes" id="UP001257659"/>
    </source>
</evidence>
<keyword evidence="2" id="KW-1185">Reference proteome</keyword>
<protein>
    <submittedName>
        <fullName evidence="1">Recombination DNA repair RAD52 pathway protein</fullName>
    </submittedName>
</protein>